<evidence type="ECO:0000256" key="4">
    <source>
        <dbReference type="ARBA" id="ARBA00022884"/>
    </source>
</evidence>
<evidence type="ECO:0000313" key="9">
    <source>
        <dbReference type="EMBL" id="HIU93928.1"/>
    </source>
</evidence>
<comment type="function">
    <text evidence="8">Hydrolyzes ribosome-free peptidyl-tRNAs (with 1 or more amino acids incorporated), which drop off the ribosome during protein synthesis, or as a result of ribosome stalling.</text>
</comment>
<evidence type="ECO:0000256" key="5">
    <source>
        <dbReference type="ARBA" id="ARBA00038063"/>
    </source>
</evidence>
<proteinExistence type="inferred from homology"/>
<feature type="active site" description="Proton acceptor" evidence="8">
    <location>
        <position position="19"/>
    </location>
</feature>
<sequence length="190" mass="20325">MWIVAGLGNPGIAYRGSRHNAGFQALDALADALHVRVARRALSGLCGEGSDGGERVLLVKPQTYMNLSGDCLQRVLHFYKLPPERLIVLYDDIDLPAGSLRIRASGSAGTHNGMRSVVACVGSEDFPRVRIGVGAQRRGELKDFVLARPVGDERAAIAGACRNAADAARLIIAGRLADAQARYNRKHEGV</sequence>
<dbReference type="GO" id="GO:0000049">
    <property type="term" value="F:tRNA binding"/>
    <property type="evidence" value="ECO:0007669"/>
    <property type="project" value="UniProtKB-UniRule"/>
</dbReference>
<dbReference type="PANTHER" id="PTHR17224:SF1">
    <property type="entry name" value="PEPTIDYL-TRNA HYDROLASE"/>
    <property type="match status" value="1"/>
</dbReference>
<comment type="subcellular location">
    <subcellularLocation>
        <location evidence="8">Cytoplasm</location>
    </subcellularLocation>
</comment>
<evidence type="ECO:0000313" key="10">
    <source>
        <dbReference type="Proteomes" id="UP000824128"/>
    </source>
</evidence>
<dbReference type="GO" id="GO:0006515">
    <property type="term" value="P:protein quality control for misfolded or incompletely synthesized proteins"/>
    <property type="evidence" value="ECO:0007669"/>
    <property type="project" value="UniProtKB-UniRule"/>
</dbReference>
<dbReference type="CDD" id="cd00462">
    <property type="entry name" value="PTH"/>
    <property type="match status" value="1"/>
</dbReference>
<dbReference type="PANTHER" id="PTHR17224">
    <property type="entry name" value="PEPTIDYL-TRNA HYDROLASE"/>
    <property type="match status" value="1"/>
</dbReference>
<dbReference type="GO" id="GO:0072344">
    <property type="term" value="P:rescue of stalled ribosome"/>
    <property type="evidence" value="ECO:0007669"/>
    <property type="project" value="UniProtKB-UniRule"/>
</dbReference>
<keyword evidence="3 8" id="KW-0378">Hydrolase</keyword>
<dbReference type="InterPro" id="IPR036416">
    <property type="entry name" value="Pept_tRNA_hydro_sf"/>
</dbReference>
<dbReference type="NCBIfam" id="TIGR00447">
    <property type="entry name" value="pth"/>
    <property type="match status" value="1"/>
</dbReference>
<evidence type="ECO:0000256" key="1">
    <source>
        <dbReference type="ARBA" id="ARBA00013260"/>
    </source>
</evidence>
<evidence type="ECO:0000256" key="8">
    <source>
        <dbReference type="HAMAP-Rule" id="MF_00083"/>
    </source>
</evidence>
<dbReference type="Proteomes" id="UP000824128">
    <property type="component" value="Unassembled WGS sequence"/>
</dbReference>
<evidence type="ECO:0000256" key="6">
    <source>
        <dbReference type="ARBA" id="ARBA00048707"/>
    </source>
</evidence>
<dbReference type="Gene3D" id="3.40.50.1470">
    <property type="entry name" value="Peptidyl-tRNA hydrolase"/>
    <property type="match status" value="1"/>
</dbReference>
<dbReference type="Pfam" id="PF01195">
    <property type="entry name" value="Pept_tRNA_hydro"/>
    <property type="match status" value="1"/>
</dbReference>
<dbReference type="AlphaFoldDB" id="A0A9D1N2C1"/>
<dbReference type="InterPro" id="IPR018171">
    <property type="entry name" value="Pept_tRNA_hydro_CS"/>
</dbReference>
<dbReference type="EMBL" id="DVNZ01000066">
    <property type="protein sequence ID" value="HIU93928.1"/>
    <property type="molecule type" value="Genomic_DNA"/>
</dbReference>
<dbReference type="GO" id="GO:0005737">
    <property type="term" value="C:cytoplasm"/>
    <property type="evidence" value="ECO:0007669"/>
    <property type="project" value="UniProtKB-SubCell"/>
</dbReference>
<feature type="binding site" evidence="8">
    <location>
        <position position="14"/>
    </location>
    <ligand>
        <name>tRNA</name>
        <dbReference type="ChEBI" id="CHEBI:17843"/>
    </ligand>
</feature>
<dbReference type="FunFam" id="3.40.50.1470:FF:000001">
    <property type="entry name" value="Peptidyl-tRNA hydrolase"/>
    <property type="match status" value="1"/>
</dbReference>
<protein>
    <recommendedName>
        <fullName evidence="7 8">Peptidyl-tRNA hydrolase</fullName>
        <shortName evidence="8">Pth</shortName>
        <ecNumber evidence="1 8">3.1.1.29</ecNumber>
    </recommendedName>
</protein>
<keyword evidence="8" id="KW-0963">Cytoplasm</keyword>
<feature type="site" description="Stabilizes the basic form of H active site to accept a proton" evidence="8">
    <location>
        <position position="91"/>
    </location>
</feature>
<feature type="binding site" evidence="8">
    <location>
        <position position="64"/>
    </location>
    <ligand>
        <name>tRNA</name>
        <dbReference type="ChEBI" id="CHEBI:17843"/>
    </ligand>
</feature>
<reference evidence="9" key="1">
    <citation type="submission" date="2020-10" db="EMBL/GenBank/DDBJ databases">
        <authorList>
            <person name="Gilroy R."/>
        </authorList>
    </citation>
    <scope>NUCLEOTIDE SEQUENCE</scope>
    <source>
        <strain evidence="9">ChiGjej2B2-16831</strain>
    </source>
</reference>
<dbReference type="PROSITE" id="PS01196">
    <property type="entry name" value="PEPT_TRNA_HYDROL_2"/>
    <property type="match status" value="1"/>
</dbReference>
<keyword evidence="4 8" id="KW-0694">RNA-binding</keyword>
<gene>
    <name evidence="8" type="primary">pth</name>
    <name evidence="9" type="ORF">IAD24_02095</name>
</gene>
<dbReference type="InterPro" id="IPR001328">
    <property type="entry name" value="Pept_tRNA_hydro"/>
</dbReference>
<dbReference type="GO" id="GO:0004045">
    <property type="term" value="F:peptidyl-tRNA hydrolase activity"/>
    <property type="evidence" value="ECO:0007669"/>
    <property type="project" value="UniProtKB-UniRule"/>
</dbReference>
<comment type="function">
    <text evidence="8">Catalyzes the release of premature peptidyl moieties from peptidyl-tRNA molecules trapped in stalled 50S ribosomal subunits, and thus maintains levels of free tRNAs and 50S ribosomes.</text>
</comment>
<evidence type="ECO:0000256" key="7">
    <source>
        <dbReference type="ARBA" id="ARBA00050038"/>
    </source>
</evidence>
<feature type="binding site" evidence="8">
    <location>
        <position position="112"/>
    </location>
    <ligand>
        <name>tRNA</name>
        <dbReference type="ChEBI" id="CHEBI:17843"/>
    </ligand>
</feature>
<organism evidence="9 10">
    <name type="scientific">Candidatus Aphodomorpha intestinavium</name>
    <dbReference type="NCBI Taxonomy" id="2840672"/>
    <lineage>
        <taxon>Bacteria</taxon>
        <taxon>Bacillati</taxon>
        <taxon>Bacillota</taxon>
        <taxon>Clostridia</taxon>
        <taxon>Eubacteriales</taxon>
        <taxon>Candidatus Aphodomorpha</taxon>
    </lineage>
</organism>
<feature type="site" description="Discriminates between blocked and unblocked aminoacyl-tRNA" evidence="8">
    <location>
        <position position="9"/>
    </location>
</feature>
<comment type="catalytic activity">
    <reaction evidence="6 8">
        <text>an N-acyl-L-alpha-aminoacyl-tRNA + H2O = an N-acyl-L-amino acid + a tRNA + H(+)</text>
        <dbReference type="Rhea" id="RHEA:54448"/>
        <dbReference type="Rhea" id="RHEA-COMP:10123"/>
        <dbReference type="Rhea" id="RHEA-COMP:13883"/>
        <dbReference type="ChEBI" id="CHEBI:15377"/>
        <dbReference type="ChEBI" id="CHEBI:15378"/>
        <dbReference type="ChEBI" id="CHEBI:59874"/>
        <dbReference type="ChEBI" id="CHEBI:78442"/>
        <dbReference type="ChEBI" id="CHEBI:138191"/>
        <dbReference type="EC" id="3.1.1.29"/>
    </reaction>
</comment>
<comment type="similarity">
    <text evidence="5 8">Belongs to the PTH family.</text>
</comment>
<name>A0A9D1N2C1_9FIRM</name>
<evidence type="ECO:0000256" key="3">
    <source>
        <dbReference type="ARBA" id="ARBA00022801"/>
    </source>
</evidence>
<comment type="caution">
    <text evidence="9">The sequence shown here is derived from an EMBL/GenBank/DDBJ whole genome shotgun (WGS) entry which is preliminary data.</text>
</comment>
<keyword evidence="2 8" id="KW-0820">tRNA-binding</keyword>
<evidence type="ECO:0000256" key="2">
    <source>
        <dbReference type="ARBA" id="ARBA00022555"/>
    </source>
</evidence>
<dbReference type="HAMAP" id="MF_00083">
    <property type="entry name" value="Pept_tRNA_hydro_bact"/>
    <property type="match status" value="1"/>
</dbReference>
<feature type="binding site" evidence="8">
    <location>
        <position position="66"/>
    </location>
    <ligand>
        <name>tRNA</name>
        <dbReference type="ChEBI" id="CHEBI:17843"/>
    </ligand>
</feature>
<dbReference type="EC" id="3.1.1.29" evidence="1 8"/>
<comment type="subunit">
    <text evidence="8">Monomer.</text>
</comment>
<accession>A0A9D1N2C1</accession>
<reference evidence="9" key="2">
    <citation type="journal article" date="2021" name="PeerJ">
        <title>Extensive microbial diversity within the chicken gut microbiome revealed by metagenomics and culture.</title>
        <authorList>
            <person name="Gilroy R."/>
            <person name="Ravi A."/>
            <person name="Getino M."/>
            <person name="Pursley I."/>
            <person name="Horton D.L."/>
            <person name="Alikhan N.F."/>
            <person name="Baker D."/>
            <person name="Gharbi K."/>
            <person name="Hall N."/>
            <person name="Watson M."/>
            <person name="Adriaenssens E.M."/>
            <person name="Foster-Nyarko E."/>
            <person name="Jarju S."/>
            <person name="Secka A."/>
            <person name="Antonio M."/>
            <person name="Oren A."/>
            <person name="Chaudhuri R.R."/>
            <person name="La Ragione R."/>
            <person name="Hildebrand F."/>
            <person name="Pallen M.J."/>
        </authorList>
    </citation>
    <scope>NUCLEOTIDE SEQUENCE</scope>
    <source>
        <strain evidence="9">ChiGjej2B2-16831</strain>
    </source>
</reference>
<dbReference type="SUPFAM" id="SSF53178">
    <property type="entry name" value="Peptidyl-tRNA hydrolase-like"/>
    <property type="match status" value="1"/>
</dbReference>